<organism evidence="1 2">
    <name type="scientific">Indibacter alkaliphilus (strain CCUG 57479 / KCTC 22604 / LW1)</name>
    <dbReference type="NCBI Taxonomy" id="1189612"/>
    <lineage>
        <taxon>Bacteria</taxon>
        <taxon>Pseudomonadati</taxon>
        <taxon>Bacteroidota</taxon>
        <taxon>Cytophagia</taxon>
        <taxon>Cytophagales</taxon>
        <taxon>Cyclobacteriaceae</taxon>
    </lineage>
</organism>
<evidence type="ECO:0000313" key="1">
    <source>
        <dbReference type="EMBL" id="EOZ96149.1"/>
    </source>
</evidence>
<name>S2DB66_INDAL</name>
<accession>S2DB66</accession>
<gene>
    <name evidence="1" type="ORF">A33Q_2742</name>
</gene>
<reference evidence="1 2" key="1">
    <citation type="journal article" date="2013" name="Genome Announc.">
        <title>Draft Genome Sequence of Indibacter alkaliphilus Strain LW1T, Isolated from Lonar Lake, a Haloalkaline Lake in the Buldana District of Maharashtra, India.</title>
        <authorList>
            <person name="Singh A."/>
            <person name="Kumar Jangir P."/>
            <person name="Sharma R."/>
            <person name="Singh A."/>
            <person name="Kumar Pinnaka A."/>
            <person name="Shivaji S."/>
        </authorList>
    </citation>
    <scope>NUCLEOTIDE SEQUENCE [LARGE SCALE GENOMIC DNA]</scope>
    <source>
        <strain evidence="2">CCUG 57479 / KCTC 22604 / LW1</strain>
    </source>
</reference>
<dbReference type="EMBL" id="ALWO02000036">
    <property type="protein sequence ID" value="EOZ96149.1"/>
    <property type="molecule type" value="Genomic_DNA"/>
</dbReference>
<proteinExistence type="predicted"/>
<sequence>MYWIFQGFKSSSSGFGITNPEQREASLCHAESNETSVSIQKAKLYLRDQRNLREKKGGRTEI</sequence>
<keyword evidence="2" id="KW-1185">Reference proteome</keyword>
<protein>
    <submittedName>
        <fullName evidence="1">Uncharacterized protein</fullName>
    </submittedName>
</protein>
<dbReference type="Proteomes" id="UP000006073">
    <property type="component" value="Unassembled WGS sequence"/>
</dbReference>
<evidence type="ECO:0000313" key="2">
    <source>
        <dbReference type="Proteomes" id="UP000006073"/>
    </source>
</evidence>
<comment type="caution">
    <text evidence="1">The sequence shown here is derived from an EMBL/GenBank/DDBJ whole genome shotgun (WGS) entry which is preliminary data.</text>
</comment>
<dbReference type="AlphaFoldDB" id="S2DB66"/>